<dbReference type="Proteomes" id="UP000616151">
    <property type="component" value="Unassembled WGS sequence"/>
</dbReference>
<evidence type="ECO:0000313" key="2">
    <source>
        <dbReference type="Proteomes" id="UP000616151"/>
    </source>
</evidence>
<name>A0ACC5R1R3_9HYPH</name>
<gene>
    <name evidence="1" type="ORF">JHL16_09590</name>
</gene>
<protein>
    <submittedName>
        <fullName evidence="1">Bifunctional diguanylate cyclase/phosphodiesterase</fullName>
    </submittedName>
</protein>
<proteinExistence type="predicted"/>
<evidence type="ECO:0000313" key="1">
    <source>
        <dbReference type="EMBL" id="MBK1866604.1"/>
    </source>
</evidence>
<reference evidence="1" key="1">
    <citation type="submission" date="2021-01" db="EMBL/GenBank/DDBJ databases">
        <authorList>
            <person name="Sun Q."/>
        </authorList>
    </citation>
    <scope>NUCLEOTIDE SEQUENCE</scope>
    <source>
        <strain evidence="1">YIM B02566</strain>
    </source>
</reference>
<dbReference type="EMBL" id="JAENHL010000006">
    <property type="protein sequence ID" value="MBK1866604.1"/>
    <property type="molecule type" value="Genomic_DNA"/>
</dbReference>
<accession>A0ACC5R1R3</accession>
<keyword evidence="2" id="KW-1185">Reference proteome</keyword>
<sequence>MNFGAVLARFGRKGTIEFWMAVMAGAALLATVGVVFYSLNHLADEVDRTDEALTRQTAQAAVKSFVRKLHDSHQDYARWDDAVTGLYNVPNSDFVRSGYTDSTETGIIFDTAFLIDETGKDLFALRGGSTLDTSSAAFFGPALAHILKQSDGPPGTYAVASGFFKTPEGIAAAVAGPVVPFSEGMPLPAGQKRMLVIAKHLTETMVKSLGEEFVIADLALAPPDSAATESVTLADPAGIPIGKLVWSTRARGSEALAMISPAVTTILILLSLIMMGVVITAWSNLRATMRSRQEAEHAATHDFLTGLPNRASLLATPLGDEKSLRMQPDVCVVFLDLDGFKDVNDTHGHFAGDRALLGCSAGFSHIAQGKGLLARVGGDEFAFLTTGPDAQQTGRKVAEQFIEFLREPLKTPKGDLRLGTSVGIAAGCSLDTTIHELLRRSDIAMYEAKKLGGNRIAYYDANIDAKMQERASLTHHLREALAAEEIGVAYQLIVDSATHEPKGVEALARWTMFDGRVIRPDIFISLAEEGGLIETLGAYVLRRACLDALAWPSFILSVNVSPVQFKNPRFDEMVGQALADTGFPASQLELEITERHLMVEPDIALAAMWRLKERGVTIALDDFGTGYSSIGYLRTFPFDRLKLDRSICADITTSANVQQLVQGTIAIARSMGLKVTAEGIEDEFQAKFLRLAGCEFLQGYFFNRPMPAGEIKPRMLETV</sequence>
<comment type="caution">
    <text evidence="1">The sequence shown here is derived from an EMBL/GenBank/DDBJ whole genome shotgun (WGS) entry which is preliminary data.</text>
</comment>
<organism evidence="1 2">
    <name type="scientific">Taklimakanibacter albus</name>
    <dbReference type="NCBI Taxonomy" id="2800327"/>
    <lineage>
        <taxon>Bacteria</taxon>
        <taxon>Pseudomonadati</taxon>
        <taxon>Pseudomonadota</taxon>
        <taxon>Alphaproteobacteria</taxon>
        <taxon>Hyphomicrobiales</taxon>
        <taxon>Aestuariivirgaceae</taxon>
        <taxon>Taklimakanibacter</taxon>
    </lineage>
</organism>